<evidence type="ECO:0000313" key="1">
    <source>
        <dbReference type="EMBL" id="MBX73762.1"/>
    </source>
</evidence>
<sequence length="28" mass="3220">MHLHAPPCSKSLERKWSVQCSPILVMQL</sequence>
<reference evidence="1" key="1">
    <citation type="submission" date="2018-02" db="EMBL/GenBank/DDBJ databases">
        <title>Rhizophora mucronata_Transcriptome.</title>
        <authorList>
            <person name="Meera S.P."/>
            <person name="Sreeshan A."/>
            <person name="Augustine A."/>
        </authorList>
    </citation>
    <scope>NUCLEOTIDE SEQUENCE</scope>
    <source>
        <tissue evidence="1">Leaf</tissue>
    </source>
</reference>
<accession>A0A2P2R3B9</accession>
<dbReference type="AlphaFoldDB" id="A0A2P2R3B9"/>
<dbReference type="EMBL" id="GGEC01093278">
    <property type="protein sequence ID" value="MBX73762.1"/>
    <property type="molecule type" value="Transcribed_RNA"/>
</dbReference>
<name>A0A2P2R3B9_RHIMU</name>
<organism evidence="1">
    <name type="scientific">Rhizophora mucronata</name>
    <name type="common">Asiatic mangrove</name>
    <dbReference type="NCBI Taxonomy" id="61149"/>
    <lineage>
        <taxon>Eukaryota</taxon>
        <taxon>Viridiplantae</taxon>
        <taxon>Streptophyta</taxon>
        <taxon>Embryophyta</taxon>
        <taxon>Tracheophyta</taxon>
        <taxon>Spermatophyta</taxon>
        <taxon>Magnoliopsida</taxon>
        <taxon>eudicotyledons</taxon>
        <taxon>Gunneridae</taxon>
        <taxon>Pentapetalae</taxon>
        <taxon>rosids</taxon>
        <taxon>fabids</taxon>
        <taxon>Malpighiales</taxon>
        <taxon>Rhizophoraceae</taxon>
        <taxon>Rhizophora</taxon>
    </lineage>
</organism>
<protein>
    <submittedName>
        <fullName evidence="1">Uncharacterized protein</fullName>
    </submittedName>
</protein>
<proteinExistence type="predicted"/>